<comment type="caution">
    <text evidence="1">The sequence shown here is derived from an EMBL/GenBank/DDBJ whole genome shotgun (WGS) entry which is preliminary data.</text>
</comment>
<sequence length="685" mass="75471">FPPSTRDSLAKSNALTGHDRKFQEVPRKKEDRDEAAAWGKTTAETKDARRRGSPPACDVTSTTTEPGEAPPSSAPATRAADDFREKLKKTILSIKEKSAGVAQEETSRESTSSQGSRVAGLAKMKFTTKRSLSSALLASALQPPSSDGSLLATKDNSTNNSLDASAKDSVESVRQECKEEMDEYHHILALTLKEMRICLDLEFKKATAATIERQAAEVAKAVAETKRKQWCANCWKEAVFFCCWNTSYCDYPCQQAHWPKHMANCTQTSVSQQVQATGVSLINNGSLAEVALPDEAPLGAVNPSSLGLPASSPAEILERLCVSVEEKENKTQPPVSSSSQPHRDLYNDMRVQFPELPDTVIRSYVQLYPRNREQCIQQLTLASQNQLYSQYDSEENPPSRGCGGDGFGGGSCAARVFEPLDPPFVVDEDLPPPYPGTLSPMQQMPSPRPPVQTRLSPRGETGPHGAPGGSRAPPAIAAPWLREYRSPTNFNPGVGPWFPPAELDPPANRLPPALDDMTQALLTHQRQRYELLQRTYAQQLEVLQQLRREVEAKETQLITKTLLDVTPTHVDELQRLRRENRTLDVECHCLLSEVDLYSRGEVPLGATDEHFYRRLNPGQTVPVVPPSAASTVAPALPAASLHSLLSEDEENQDDNRWRCSKCTFLNHPALDKCEVCEMPNVARDV</sequence>
<evidence type="ECO:0000313" key="1">
    <source>
        <dbReference type="EMBL" id="KAG0414719.1"/>
    </source>
</evidence>
<dbReference type="EMBL" id="JABSTQ010011153">
    <property type="protein sequence ID" value="KAG0414719.1"/>
    <property type="molecule type" value="Genomic_DNA"/>
</dbReference>
<dbReference type="Proteomes" id="UP000805193">
    <property type="component" value="Unassembled WGS sequence"/>
</dbReference>
<reference evidence="1 2" key="1">
    <citation type="journal article" date="2020" name="Cell">
        <title>Large-Scale Comparative Analyses of Tick Genomes Elucidate Their Genetic Diversity and Vector Capacities.</title>
        <authorList>
            <consortium name="Tick Genome and Microbiome Consortium (TIGMIC)"/>
            <person name="Jia N."/>
            <person name="Wang J."/>
            <person name="Shi W."/>
            <person name="Du L."/>
            <person name="Sun Y."/>
            <person name="Zhan W."/>
            <person name="Jiang J.F."/>
            <person name="Wang Q."/>
            <person name="Zhang B."/>
            <person name="Ji P."/>
            <person name="Bell-Sakyi L."/>
            <person name="Cui X.M."/>
            <person name="Yuan T.T."/>
            <person name="Jiang B.G."/>
            <person name="Yang W.F."/>
            <person name="Lam T.T."/>
            <person name="Chang Q.C."/>
            <person name="Ding S.J."/>
            <person name="Wang X.J."/>
            <person name="Zhu J.G."/>
            <person name="Ruan X.D."/>
            <person name="Zhao L."/>
            <person name="Wei J.T."/>
            <person name="Ye R.Z."/>
            <person name="Que T.C."/>
            <person name="Du C.H."/>
            <person name="Zhou Y.H."/>
            <person name="Cheng J.X."/>
            <person name="Dai P.F."/>
            <person name="Guo W.B."/>
            <person name="Han X.H."/>
            <person name="Huang E.J."/>
            <person name="Li L.F."/>
            <person name="Wei W."/>
            <person name="Gao Y.C."/>
            <person name="Liu J.Z."/>
            <person name="Shao H.Z."/>
            <person name="Wang X."/>
            <person name="Wang C.C."/>
            <person name="Yang T.C."/>
            <person name="Huo Q.B."/>
            <person name="Li W."/>
            <person name="Chen H.Y."/>
            <person name="Chen S.E."/>
            <person name="Zhou L.G."/>
            <person name="Ni X.B."/>
            <person name="Tian J.H."/>
            <person name="Sheng Y."/>
            <person name="Liu T."/>
            <person name="Pan Y.S."/>
            <person name="Xia L.Y."/>
            <person name="Li J."/>
            <person name="Zhao F."/>
            <person name="Cao W.C."/>
        </authorList>
    </citation>
    <scope>NUCLEOTIDE SEQUENCE [LARGE SCALE GENOMIC DNA]</scope>
    <source>
        <strain evidence="1">Iper-2018</strain>
    </source>
</reference>
<protein>
    <submittedName>
        <fullName evidence="1">Uncharacterized protein</fullName>
    </submittedName>
</protein>
<proteinExistence type="predicted"/>
<organism evidence="1 2">
    <name type="scientific">Ixodes persulcatus</name>
    <name type="common">Taiga tick</name>
    <dbReference type="NCBI Taxonomy" id="34615"/>
    <lineage>
        <taxon>Eukaryota</taxon>
        <taxon>Metazoa</taxon>
        <taxon>Ecdysozoa</taxon>
        <taxon>Arthropoda</taxon>
        <taxon>Chelicerata</taxon>
        <taxon>Arachnida</taxon>
        <taxon>Acari</taxon>
        <taxon>Parasitiformes</taxon>
        <taxon>Ixodida</taxon>
        <taxon>Ixodoidea</taxon>
        <taxon>Ixodidae</taxon>
        <taxon>Ixodinae</taxon>
        <taxon>Ixodes</taxon>
    </lineage>
</organism>
<gene>
    <name evidence="1" type="ORF">HPB47_008127</name>
</gene>
<evidence type="ECO:0000313" key="2">
    <source>
        <dbReference type="Proteomes" id="UP000805193"/>
    </source>
</evidence>
<accession>A0AC60P5X7</accession>
<name>A0AC60P5X7_IXOPE</name>
<keyword evidence="2" id="KW-1185">Reference proteome</keyword>
<feature type="non-terminal residue" evidence="1">
    <location>
        <position position="1"/>
    </location>
</feature>